<evidence type="ECO:0000259" key="5">
    <source>
        <dbReference type="PROSITE" id="PS50931"/>
    </source>
</evidence>
<organism evidence="6 7">
    <name type="scientific">Clostridium fessum</name>
    <dbReference type="NCBI Taxonomy" id="2126740"/>
    <lineage>
        <taxon>Bacteria</taxon>
        <taxon>Bacillati</taxon>
        <taxon>Bacillota</taxon>
        <taxon>Clostridia</taxon>
        <taxon>Eubacteriales</taxon>
        <taxon>Clostridiaceae</taxon>
        <taxon>Clostridium</taxon>
    </lineage>
</organism>
<dbReference type="PRINTS" id="PR00039">
    <property type="entry name" value="HTHLYSR"/>
</dbReference>
<gene>
    <name evidence="6" type="ORF">C7U56_11120</name>
</gene>
<dbReference type="InterPro" id="IPR000847">
    <property type="entry name" value="LysR_HTH_N"/>
</dbReference>
<dbReference type="Gene3D" id="3.40.190.10">
    <property type="entry name" value="Periplasmic binding protein-like II"/>
    <property type="match status" value="2"/>
</dbReference>
<evidence type="ECO:0000256" key="1">
    <source>
        <dbReference type="ARBA" id="ARBA00009437"/>
    </source>
</evidence>
<evidence type="ECO:0000256" key="3">
    <source>
        <dbReference type="ARBA" id="ARBA00023125"/>
    </source>
</evidence>
<sequence length="303" mass="34584">MNLKQMEYFVAAAEQLNFTRAAKKCFISQTAMTLQIRSLEEKIGVPLFVRDKHHVELTAAGKVYLNEARAVLVRAEEAAKLARTAAEGVAGELTIGFIRGYEQSRFSETLRSFHEAYPNISIHLLRENMSALYELLDNGTCDLAFNLSLYTQNYEDLKHRFLKRFPMMAVLYPGHTLAGESHLMYRDLAREDFIIMQPQGRSNDEAEEVLICYNKGGFIPNIVAREREVQTVLLEVSAGFGVAILPEYAVRHYRNARNLVVVPLLRADGSPEELDFEIAWRQSNPNPAIEKLLQWVETHEYVE</sequence>
<dbReference type="InterPro" id="IPR036390">
    <property type="entry name" value="WH_DNA-bd_sf"/>
</dbReference>
<dbReference type="GO" id="GO:0003677">
    <property type="term" value="F:DNA binding"/>
    <property type="evidence" value="ECO:0007669"/>
    <property type="project" value="UniProtKB-KW"/>
</dbReference>
<dbReference type="PANTHER" id="PTHR30346:SF0">
    <property type="entry name" value="HCA OPERON TRANSCRIPTIONAL ACTIVATOR HCAR"/>
    <property type="match status" value="1"/>
</dbReference>
<dbReference type="RefSeq" id="WP_107001262.1">
    <property type="nucleotide sequence ID" value="NZ_JAQCTY010000001.1"/>
</dbReference>
<keyword evidence="2" id="KW-0805">Transcription regulation</keyword>
<dbReference type="InterPro" id="IPR036388">
    <property type="entry name" value="WH-like_DNA-bd_sf"/>
</dbReference>
<dbReference type="PROSITE" id="PS50931">
    <property type="entry name" value="HTH_LYSR"/>
    <property type="match status" value="1"/>
</dbReference>
<dbReference type="GO" id="GO:0032993">
    <property type="term" value="C:protein-DNA complex"/>
    <property type="evidence" value="ECO:0007669"/>
    <property type="project" value="TreeGrafter"/>
</dbReference>
<evidence type="ECO:0000313" key="7">
    <source>
        <dbReference type="Proteomes" id="UP000241048"/>
    </source>
</evidence>
<proteinExistence type="inferred from homology"/>
<dbReference type="PANTHER" id="PTHR30346">
    <property type="entry name" value="TRANSCRIPTIONAL DUAL REGULATOR HCAR-RELATED"/>
    <property type="match status" value="1"/>
</dbReference>
<dbReference type="SUPFAM" id="SSF53850">
    <property type="entry name" value="Periplasmic binding protein-like II"/>
    <property type="match status" value="1"/>
</dbReference>
<protein>
    <recommendedName>
        <fullName evidence="5">HTH lysR-type domain-containing protein</fullName>
    </recommendedName>
</protein>
<feature type="domain" description="HTH lysR-type" evidence="5">
    <location>
        <begin position="1"/>
        <end position="58"/>
    </location>
</feature>
<dbReference type="Gene3D" id="1.10.10.10">
    <property type="entry name" value="Winged helix-like DNA-binding domain superfamily/Winged helix DNA-binding domain"/>
    <property type="match status" value="1"/>
</dbReference>
<keyword evidence="7" id="KW-1185">Reference proteome</keyword>
<dbReference type="InterPro" id="IPR005119">
    <property type="entry name" value="LysR_subst-bd"/>
</dbReference>
<comment type="similarity">
    <text evidence="1">Belongs to the LysR transcriptional regulatory family.</text>
</comment>
<accession>A0A2T3FP53</accession>
<reference evidence="6 7" key="1">
    <citation type="submission" date="2018-03" db="EMBL/GenBank/DDBJ databases">
        <title>Lachnoclostridium SNUG30386 gen.nov., sp.nov., isolated from human faeces.</title>
        <authorList>
            <person name="Seo B."/>
            <person name="Jeon K."/>
            <person name="Ko G."/>
        </authorList>
    </citation>
    <scope>NUCLEOTIDE SEQUENCE [LARGE SCALE GENOMIC DNA]</scope>
    <source>
        <strain evidence="6 7">SNUG30386</strain>
    </source>
</reference>
<dbReference type="FunFam" id="1.10.10.10:FF:000001">
    <property type="entry name" value="LysR family transcriptional regulator"/>
    <property type="match status" value="1"/>
</dbReference>
<dbReference type="GO" id="GO:0003700">
    <property type="term" value="F:DNA-binding transcription factor activity"/>
    <property type="evidence" value="ECO:0007669"/>
    <property type="project" value="InterPro"/>
</dbReference>
<name>A0A2T3FP53_9CLOT</name>
<comment type="caution">
    <text evidence="6">The sequence shown here is derived from an EMBL/GenBank/DDBJ whole genome shotgun (WGS) entry which is preliminary data.</text>
</comment>
<evidence type="ECO:0000256" key="4">
    <source>
        <dbReference type="ARBA" id="ARBA00023163"/>
    </source>
</evidence>
<evidence type="ECO:0000256" key="2">
    <source>
        <dbReference type="ARBA" id="ARBA00023015"/>
    </source>
</evidence>
<keyword evidence="4" id="KW-0804">Transcription</keyword>
<dbReference type="SUPFAM" id="SSF46785">
    <property type="entry name" value="Winged helix' DNA-binding domain"/>
    <property type="match status" value="1"/>
</dbReference>
<dbReference type="EMBL" id="PYLO01000003">
    <property type="protein sequence ID" value="PST37077.1"/>
    <property type="molecule type" value="Genomic_DNA"/>
</dbReference>
<dbReference type="Pfam" id="PF03466">
    <property type="entry name" value="LysR_substrate"/>
    <property type="match status" value="1"/>
</dbReference>
<dbReference type="Pfam" id="PF00126">
    <property type="entry name" value="HTH_1"/>
    <property type="match status" value="1"/>
</dbReference>
<evidence type="ECO:0000313" key="6">
    <source>
        <dbReference type="EMBL" id="PST37077.1"/>
    </source>
</evidence>
<dbReference type="AlphaFoldDB" id="A0A2T3FP53"/>
<dbReference type="Proteomes" id="UP000241048">
    <property type="component" value="Unassembled WGS sequence"/>
</dbReference>
<keyword evidence="3" id="KW-0238">DNA-binding</keyword>
<dbReference type="CDD" id="cd08414">
    <property type="entry name" value="PBP2_LTTR_aromatics_like"/>
    <property type="match status" value="1"/>
</dbReference>